<evidence type="ECO:0000256" key="10">
    <source>
        <dbReference type="ARBA" id="ARBA00022989"/>
    </source>
</evidence>
<dbReference type="InterPro" id="IPR007078">
    <property type="entry name" value="Haem_export_protD_CcmD"/>
</dbReference>
<keyword evidence="11 12" id="KW-0472">Membrane</keyword>
<dbReference type="Proteomes" id="UP000306113">
    <property type="component" value="Unassembled WGS sequence"/>
</dbReference>
<keyword evidence="5 12" id="KW-0813">Transport</keyword>
<dbReference type="EMBL" id="SSMD01000007">
    <property type="protein sequence ID" value="THD72681.1"/>
    <property type="molecule type" value="Genomic_DNA"/>
</dbReference>
<protein>
    <recommendedName>
        <fullName evidence="4 12">Heme exporter protein D</fullName>
    </recommendedName>
</protein>
<evidence type="ECO:0000256" key="1">
    <source>
        <dbReference type="ARBA" id="ARBA00002442"/>
    </source>
</evidence>
<evidence type="ECO:0000256" key="8">
    <source>
        <dbReference type="ARBA" id="ARBA00022692"/>
    </source>
</evidence>
<name>A0A4S3M9D3_9RHOB</name>
<keyword evidence="8 12" id="KW-0812">Transmembrane</keyword>
<evidence type="ECO:0000256" key="12">
    <source>
        <dbReference type="RuleBase" id="RU363101"/>
    </source>
</evidence>
<organism evidence="13 14">
    <name type="scientific">Thalassobius vesicularis</name>
    <dbReference type="NCBI Taxonomy" id="1294297"/>
    <lineage>
        <taxon>Bacteria</taxon>
        <taxon>Pseudomonadati</taxon>
        <taxon>Pseudomonadota</taxon>
        <taxon>Alphaproteobacteria</taxon>
        <taxon>Rhodobacterales</taxon>
        <taxon>Roseobacteraceae</taxon>
        <taxon>Thalassovita</taxon>
    </lineage>
</organism>
<gene>
    <name evidence="13" type="primary">ccmD</name>
    <name evidence="13" type="ORF">E7681_14755</name>
</gene>
<keyword evidence="14" id="KW-1185">Reference proteome</keyword>
<dbReference type="GO" id="GO:0015886">
    <property type="term" value="P:heme transport"/>
    <property type="evidence" value="ECO:0007669"/>
    <property type="project" value="InterPro"/>
</dbReference>
<evidence type="ECO:0000256" key="4">
    <source>
        <dbReference type="ARBA" id="ARBA00016461"/>
    </source>
</evidence>
<comment type="subcellular location">
    <subcellularLocation>
        <location evidence="2 12">Cell inner membrane</location>
        <topology evidence="2 12">Single-pass membrane protein</topology>
    </subcellularLocation>
</comment>
<comment type="function">
    <text evidence="1 12">Required for the export of heme to the periplasm for the biogenesis of c-type cytochromes.</text>
</comment>
<dbReference type="GO" id="GO:0005886">
    <property type="term" value="C:plasma membrane"/>
    <property type="evidence" value="ECO:0007669"/>
    <property type="project" value="UniProtKB-SubCell"/>
</dbReference>
<evidence type="ECO:0000256" key="9">
    <source>
        <dbReference type="ARBA" id="ARBA00022748"/>
    </source>
</evidence>
<comment type="caution">
    <text evidence="13">The sequence shown here is derived from an EMBL/GenBank/DDBJ whole genome shotgun (WGS) entry which is preliminary data.</text>
</comment>
<reference evidence="13 14" key="1">
    <citation type="submission" date="2019-04" db="EMBL/GenBank/DDBJ databases">
        <title>Draft genome sequence of Youngimonas vesicularis.</title>
        <authorList>
            <person name="Hameed A."/>
        </authorList>
    </citation>
    <scope>NUCLEOTIDE SEQUENCE [LARGE SCALE GENOMIC DNA]</scope>
    <source>
        <strain evidence="13 14">CC-AMW-E</strain>
    </source>
</reference>
<keyword evidence="7 12" id="KW-0997">Cell inner membrane</keyword>
<evidence type="ECO:0000256" key="5">
    <source>
        <dbReference type="ARBA" id="ARBA00022448"/>
    </source>
</evidence>
<evidence type="ECO:0000256" key="6">
    <source>
        <dbReference type="ARBA" id="ARBA00022475"/>
    </source>
</evidence>
<evidence type="ECO:0000256" key="2">
    <source>
        <dbReference type="ARBA" id="ARBA00004377"/>
    </source>
</evidence>
<dbReference type="GO" id="GO:0017004">
    <property type="term" value="P:cytochrome complex assembly"/>
    <property type="evidence" value="ECO:0007669"/>
    <property type="project" value="UniProtKB-KW"/>
</dbReference>
<comment type="similarity">
    <text evidence="3 12">Belongs to the CcmD/CycX/HelD family.</text>
</comment>
<evidence type="ECO:0000313" key="13">
    <source>
        <dbReference type="EMBL" id="THD72681.1"/>
    </source>
</evidence>
<evidence type="ECO:0000256" key="7">
    <source>
        <dbReference type="ARBA" id="ARBA00022519"/>
    </source>
</evidence>
<evidence type="ECO:0000313" key="14">
    <source>
        <dbReference type="Proteomes" id="UP000306113"/>
    </source>
</evidence>
<dbReference type="Pfam" id="PF04995">
    <property type="entry name" value="CcmD"/>
    <property type="match status" value="1"/>
</dbReference>
<proteinExistence type="inferred from homology"/>
<keyword evidence="6 12" id="KW-1003">Cell membrane</keyword>
<feature type="transmembrane region" description="Helical" evidence="12">
    <location>
        <begin position="12"/>
        <end position="32"/>
    </location>
</feature>
<evidence type="ECO:0000256" key="3">
    <source>
        <dbReference type="ARBA" id="ARBA00008741"/>
    </source>
</evidence>
<dbReference type="AlphaFoldDB" id="A0A4S3M9D3"/>
<sequence length="52" mass="5732">MMPELGKYEIEVLSSYAVSIVIIVALVAISILRSRKARALLDDVEKRSGRNG</sequence>
<accession>A0A4S3M9D3</accession>
<keyword evidence="9 12" id="KW-0201">Cytochrome c-type biogenesis</keyword>
<keyword evidence="10 12" id="KW-1133">Transmembrane helix</keyword>
<evidence type="ECO:0000256" key="11">
    <source>
        <dbReference type="ARBA" id="ARBA00023136"/>
    </source>
</evidence>